<dbReference type="AlphaFoldDB" id="A0A0X8JPK5"/>
<dbReference type="KEGG" id="doa:AXF15_05420"/>
<proteinExistence type="predicted"/>
<feature type="region of interest" description="Disordered" evidence="1">
    <location>
        <begin position="202"/>
        <end position="229"/>
    </location>
</feature>
<organism evidence="2 3">
    <name type="scientific">Desulfomicrobium orale DSM 12838</name>
    <dbReference type="NCBI Taxonomy" id="888061"/>
    <lineage>
        <taxon>Bacteria</taxon>
        <taxon>Pseudomonadati</taxon>
        <taxon>Thermodesulfobacteriota</taxon>
        <taxon>Desulfovibrionia</taxon>
        <taxon>Desulfovibrionales</taxon>
        <taxon>Desulfomicrobiaceae</taxon>
        <taxon>Desulfomicrobium</taxon>
    </lineage>
</organism>
<dbReference type="EMBL" id="CP014230">
    <property type="protein sequence ID" value="AMD92609.1"/>
    <property type="molecule type" value="Genomic_DNA"/>
</dbReference>
<evidence type="ECO:0000256" key="1">
    <source>
        <dbReference type="SAM" id="MobiDB-lite"/>
    </source>
</evidence>
<feature type="compositionally biased region" description="Low complexity" evidence="1">
    <location>
        <begin position="202"/>
        <end position="219"/>
    </location>
</feature>
<feature type="region of interest" description="Disordered" evidence="1">
    <location>
        <begin position="83"/>
        <end position="114"/>
    </location>
</feature>
<protein>
    <submittedName>
        <fullName evidence="2">Uncharacterized protein</fullName>
    </submittedName>
</protein>
<dbReference type="RefSeq" id="WP_066604407.1">
    <property type="nucleotide sequence ID" value="NZ_CP014230.1"/>
</dbReference>
<dbReference type="Proteomes" id="UP000063964">
    <property type="component" value="Chromosome"/>
</dbReference>
<feature type="compositionally biased region" description="Basic and acidic residues" evidence="1">
    <location>
        <begin position="220"/>
        <end position="229"/>
    </location>
</feature>
<gene>
    <name evidence="2" type="ORF">AXF15_05420</name>
</gene>
<keyword evidence="3" id="KW-1185">Reference proteome</keyword>
<name>A0A0X8JPK5_9BACT</name>
<dbReference type="STRING" id="888061.AXF15_05420"/>
<feature type="compositionally biased region" description="Basic and acidic residues" evidence="1">
    <location>
        <begin position="93"/>
        <end position="114"/>
    </location>
</feature>
<accession>A0A0X8JPK5</accession>
<evidence type="ECO:0000313" key="3">
    <source>
        <dbReference type="Proteomes" id="UP000063964"/>
    </source>
</evidence>
<dbReference type="OrthoDB" id="5917619at2"/>
<sequence>MIKISIAKRYALVALVLATAAGLFWFDFGRRYLRASAVKDPDVAREGVEPSSSGGWELLFERHAPAREEVAVIAEKNVFSPLRKAWTPPPPPEPEKVPEEPKAPPPPPKRDGVELRGTAMVGDTRTAMVHFRPFNPPETLLLREGGVAKPSKADGPVFTMVRIEPDRVIMKDSAGAEFQVGLYDHSRQAAAQAPVQQQAVVSTEAPKAAAPPASSVVGEAPRKETPDAIQERNEQLVKEGKMRKILTPFGPVYRKQ</sequence>
<reference evidence="3" key="1">
    <citation type="submission" date="2016-02" db="EMBL/GenBank/DDBJ databases">
        <authorList>
            <person name="Holder M.E."/>
            <person name="Ajami N.J."/>
            <person name="Petrosino J.F."/>
        </authorList>
    </citation>
    <scope>NUCLEOTIDE SEQUENCE [LARGE SCALE GENOMIC DNA]</scope>
    <source>
        <strain evidence="3">DSM 12838</strain>
    </source>
</reference>
<evidence type="ECO:0000313" key="2">
    <source>
        <dbReference type="EMBL" id="AMD92609.1"/>
    </source>
</evidence>